<organism evidence="2 3">
    <name type="scientific">Escherichia fergusonii</name>
    <dbReference type="NCBI Taxonomy" id="564"/>
    <lineage>
        <taxon>Bacteria</taxon>
        <taxon>Pseudomonadati</taxon>
        <taxon>Pseudomonadota</taxon>
        <taxon>Gammaproteobacteria</taxon>
        <taxon>Enterobacterales</taxon>
        <taxon>Enterobacteriaceae</taxon>
        <taxon>Escherichia</taxon>
    </lineage>
</organism>
<evidence type="ECO:0000256" key="1">
    <source>
        <dbReference type="SAM" id="Phobius"/>
    </source>
</evidence>
<dbReference type="InterPro" id="IPR052712">
    <property type="entry name" value="Acid_resist_chaperone_HdeD"/>
</dbReference>
<keyword evidence="1" id="KW-1133">Transmembrane helix</keyword>
<name>A0A4Y5RFQ4_ESCFE</name>
<evidence type="ECO:0000313" key="2">
    <source>
        <dbReference type="EMBL" id="QLN01793.1"/>
    </source>
</evidence>
<dbReference type="GO" id="GO:0005886">
    <property type="term" value="C:plasma membrane"/>
    <property type="evidence" value="ECO:0007669"/>
    <property type="project" value="TreeGrafter"/>
</dbReference>
<feature type="transmembrane region" description="Helical" evidence="1">
    <location>
        <begin position="103"/>
        <end position="124"/>
    </location>
</feature>
<dbReference type="EMBL" id="CP055675">
    <property type="protein sequence ID" value="QLN01793.1"/>
    <property type="molecule type" value="Genomic_DNA"/>
</dbReference>
<proteinExistence type="predicted"/>
<feature type="transmembrane region" description="Helical" evidence="1">
    <location>
        <begin position="48"/>
        <end position="69"/>
    </location>
</feature>
<dbReference type="PANTHER" id="PTHR34989:SF1">
    <property type="entry name" value="PROTEIN HDED"/>
    <property type="match status" value="1"/>
</dbReference>
<keyword evidence="1" id="KW-0472">Membrane</keyword>
<feature type="transmembrane region" description="Helical" evidence="1">
    <location>
        <begin position="136"/>
        <end position="153"/>
    </location>
</feature>
<dbReference type="RefSeq" id="WP_000935660.1">
    <property type="nucleotide sequence ID" value="NZ_AP027926.1"/>
</dbReference>
<dbReference type="AlphaFoldDB" id="A0A4Y5RFQ4"/>
<dbReference type="GeneID" id="75060344"/>
<evidence type="ECO:0000313" key="3">
    <source>
        <dbReference type="Proteomes" id="UP000510927"/>
    </source>
</evidence>
<reference evidence="2 3" key="1">
    <citation type="submission" date="2020-06" db="EMBL/GenBank/DDBJ databases">
        <title>REHAB project genomes.</title>
        <authorList>
            <person name="Shaw L.P."/>
        </authorList>
    </citation>
    <scope>NUCLEOTIDE SEQUENCE [LARGE SCALE GENOMIC DNA]</scope>
    <source>
        <strain evidence="2 3">RHB28-C13</strain>
    </source>
</reference>
<keyword evidence="1" id="KW-0812">Transmembrane</keyword>
<dbReference type="PANTHER" id="PTHR34989">
    <property type="entry name" value="PROTEIN HDED"/>
    <property type="match status" value="1"/>
</dbReference>
<dbReference type="Proteomes" id="UP000510927">
    <property type="component" value="Chromosome"/>
</dbReference>
<feature type="transmembrane region" description="Helical" evidence="1">
    <location>
        <begin position="159"/>
        <end position="182"/>
    </location>
</feature>
<feature type="transmembrane region" description="Helical" evidence="1">
    <location>
        <begin position="76"/>
        <end position="97"/>
    </location>
</feature>
<dbReference type="OMA" id="VRGPQFG"/>
<dbReference type="NCBIfam" id="NF007577">
    <property type="entry name" value="PRK10209.1"/>
    <property type="match status" value="1"/>
</dbReference>
<protein>
    <submittedName>
        <fullName evidence="2">HdeD family acid-resistance protein</fullName>
    </submittedName>
</protein>
<feature type="transmembrane region" description="Helical" evidence="1">
    <location>
        <begin position="24"/>
        <end position="42"/>
    </location>
</feature>
<dbReference type="InterPro" id="IPR005325">
    <property type="entry name" value="DUF308_memb"/>
</dbReference>
<accession>A0A4Y5RFQ4</accession>
<dbReference type="Pfam" id="PF03729">
    <property type="entry name" value="DUF308"/>
    <property type="match status" value="1"/>
</dbReference>
<sequence>MLNVDKKTIINFDSNMLNKHKTTIRLISILMFIAGVLCLSFPFVSGDIISIIVGILLICAGLALMVGLFTHRQHNFWPVVGGFLVAIAYLLIGYFFLRAPEVGIFAIAAFLAGLFCVGGIIRLMGWYRFRHVKGSWLQLIIGILDILIAWLFLGATPLMSVTMVSTLVGIELVISAVSLFSFSQLFAKS</sequence>
<gene>
    <name evidence="2" type="ORF">HVY52_19095</name>
</gene>